<dbReference type="EMBL" id="JAOYOD010000001">
    <property type="protein sequence ID" value="MCV9385569.1"/>
    <property type="molecule type" value="Genomic_DNA"/>
</dbReference>
<proteinExistence type="predicted"/>
<reference evidence="1 2" key="1">
    <citation type="submission" date="2022-10" db="EMBL/GenBank/DDBJ databases">
        <title>Comparative genomics and taxonomic characterization of three novel marine species of genus Reichenbachiella exhibiting antioxidant and polysaccharide degradation activities.</title>
        <authorList>
            <person name="Muhammad N."/>
            <person name="Lee Y.-J."/>
            <person name="Ko J."/>
            <person name="Kim S.-G."/>
        </authorList>
    </citation>
    <scope>NUCLEOTIDE SEQUENCE [LARGE SCALE GENOMIC DNA]</scope>
    <source>
        <strain evidence="1 2">ABR2-5</strain>
    </source>
</reference>
<gene>
    <name evidence="1" type="ORF">N7U62_02790</name>
</gene>
<evidence type="ECO:0008006" key="3">
    <source>
        <dbReference type="Google" id="ProtNLM"/>
    </source>
</evidence>
<protein>
    <recommendedName>
        <fullName evidence="3">Lipocalin-like domain-containing protein</fullName>
    </recommendedName>
</protein>
<dbReference type="RefSeq" id="WP_264136354.1">
    <property type="nucleotide sequence ID" value="NZ_JAOYOD010000001.1"/>
</dbReference>
<sequence length="344" mass="37804">MMKYGKYLLFTALVLFYSCDDGNEGGEEIDASDADAVTNAIDIAGSTVVNGTPPAPSSDPAAPALFDDSDNAIVGAGGNVSLDLDLSNGSIAGVYLQFEGASSYLDIPLTSLVGARAVSDHDRKSRMLGVNEDYDLVIPIPESLKSGEICADYCVYDEENRVSNIVTVCIEIVEPGGANSDFLIGQWKAIKFVETYDGQTEVEEIGVEYIYEYETTIACNGDYTSITAMEKDLEEYLYLTFASNGGVEFENKYSYTYLDYDNSNCEAVYFSEEDIESGTGVWAYQDSDNSIVMAFEITYLEDGVEYTENDAIEGSIELIDGQLVFTQYDEDYPDESYAIYFVKR</sequence>
<accession>A0ABT3CQ23</accession>
<evidence type="ECO:0000313" key="2">
    <source>
        <dbReference type="Proteomes" id="UP001300692"/>
    </source>
</evidence>
<dbReference type="Proteomes" id="UP001300692">
    <property type="component" value="Unassembled WGS sequence"/>
</dbReference>
<name>A0ABT3CQ23_9BACT</name>
<organism evidence="1 2">
    <name type="scientific">Reichenbachiella ulvae</name>
    <dbReference type="NCBI Taxonomy" id="2980104"/>
    <lineage>
        <taxon>Bacteria</taxon>
        <taxon>Pseudomonadati</taxon>
        <taxon>Bacteroidota</taxon>
        <taxon>Cytophagia</taxon>
        <taxon>Cytophagales</taxon>
        <taxon>Reichenbachiellaceae</taxon>
        <taxon>Reichenbachiella</taxon>
    </lineage>
</organism>
<comment type="caution">
    <text evidence="1">The sequence shown here is derived from an EMBL/GenBank/DDBJ whole genome shotgun (WGS) entry which is preliminary data.</text>
</comment>
<evidence type="ECO:0000313" key="1">
    <source>
        <dbReference type="EMBL" id="MCV9385569.1"/>
    </source>
</evidence>
<dbReference type="PROSITE" id="PS51257">
    <property type="entry name" value="PROKAR_LIPOPROTEIN"/>
    <property type="match status" value="1"/>
</dbReference>
<keyword evidence="2" id="KW-1185">Reference proteome</keyword>